<keyword evidence="1" id="KW-0472">Membrane</keyword>
<feature type="transmembrane region" description="Helical" evidence="1">
    <location>
        <begin position="35"/>
        <end position="56"/>
    </location>
</feature>
<dbReference type="Proteomes" id="UP000185596">
    <property type="component" value="Unassembled WGS sequence"/>
</dbReference>
<keyword evidence="1" id="KW-0812">Transmembrane</keyword>
<dbReference type="OrthoDB" id="3697129at2"/>
<comment type="caution">
    <text evidence="2">The sequence shown here is derived from an EMBL/GenBank/DDBJ whole genome shotgun (WGS) entry which is preliminary data.</text>
</comment>
<keyword evidence="3" id="KW-1185">Reference proteome</keyword>
<evidence type="ECO:0000256" key="1">
    <source>
        <dbReference type="SAM" id="Phobius"/>
    </source>
</evidence>
<protein>
    <submittedName>
        <fullName evidence="2">Uncharacterized protein</fullName>
    </submittedName>
</protein>
<proteinExistence type="predicted"/>
<dbReference type="RefSeq" id="WP_075130305.1">
    <property type="nucleotide sequence ID" value="NZ_MSIE01000113.1"/>
</dbReference>
<evidence type="ECO:0000313" key="2">
    <source>
        <dbReference type="EMBL" id="OLF06890.1"/>
    </source>
</evidence>
<evidence type="ECO:0000313" key="3">
    <source>
        <dbReference type="Proteomes" id="UP000185596"/>
    </source>
</evidence>
<reference evidence="2 3" key="1">
    <citation type="submission" date="2016-12" db="EMBL/GenBank/DDBJ databases">
        <title>The draft genome sequence of Actinophytocola sp. 11-183.</title>
        <authorList>
            <person name="Wang W."/>
            <person name="Yuan L."/>
        </authorList>
    </citation>
    <scope>NUCLEOTIDE SEQUENCE [LARGE SCALE GENOMIC DNA]</scope>
    <source>
        <strain evidence="2 3">11-183</strain>
    </source>
</reference>
<dbReference type="EMBL" id="MSIE01000113">
    <property type="protein sequence ID" value="OLF06890.1"/>
    <property type="molecule type" value="Genomic_DNA"/>
</dbReference>
<gene>
    <name evidence="2" type="ORF">BU204_36150</name>
</gene>
<dbReference type="STRING" id="1912961.BU204_36150"/>
<accession>A0A1Q8BXQ7</accession>
<dbReference type="AlphaFoldDB" id="A0A1Q8BXQ7"/>
<name>A0A1Q8BXQ7_9PSEU</name>
<keyword evidence="1" id="KW-1133">Transmembrane helix</keyword>
<sequence length="284" mass="31106">MTHLLPPVRDLPADRHAEIRAEVVRAMDRPPRRPWFVPTLAAAAAAVVAFAVVVLLPSDRPDTLSPAARGERLLELPPGVTAEERSEFERRCEKVDPAGGDYRLYNAITDDVGTATLLIGGPDASDCMFRSDKWVNHLNLTMRAVGGRVWLPGSIVMDSYWIRSEEHSDTPASRLVFGRVSSEVVSVRMTTDTGTIDAVVANGTFMARVIYQGPPPPDDAPVKVSAYDAEGNLLDTDDQTFAPNHDCYSLPDGRFMSGDGFIAAPPTDPAYFDERNCRPATPWR</sequence>
<organism evidence="2 3">
    <name type="scientific">Actinophytocola xanthii</name>
    <dbReference type="NCBI Taxonomy" id="1912961"/>
    <lineage>
        <taxon>Bacteria</taxon>
        <taxon>Bacillati</taxon>
        <taxon>Actinomycetota</taxon>
        <taxon>Actinomycetes</taxon>
        <taxon>Pseudonocardiales</taxon>
        <taxon>Pseudonocardiaceae</taxon>
    </lineage>
</organism>